<evidence type="ECO:0000313" key="1">
    <source>
        <dbReference type="EMBL" id="ANY67480.1"/>
    </source>
</evidence>
<protein>
    <submittedName>
        <fullName evidence="1">NHLP leader peptide family natural product</fullName>
    </submittedName>
</protein>
<dbReference type="EMBL" id="CP016808">
    <property type="protein sequence ID" value="ANY67480.1"/>
    <property type="molecule type" value="Genomic_DNA"/>
</dbReference>
<name>A0A1B2DIC2_9BACL</name>
<dbReference type="RefSeq" id="WP_099518677.1">
    <property type="nucleotide sequence ID" value="NZ_CP016808.1"/>
</dbReference>
<accession>A0A1B2DIC2</accession>
<organism evidence="1">
    <name type="scientific">Paenibacillus sp. BIHB 4019</name>
    <dbReference type="NCBI Taxonomy" id="1870819"/>
    <lineage>
        <taxon>Bacteria</taxon>
        <taxon>Bacillati</taxon>
        <taxon>Bacillota</taxon>
        <taxon>Bacilli</taxon>
        <taxon>Bacillales</taxon>
        <taxon>Paenibacillaceae</taxon>
        <taxon>Paenibacillus</taxon>
    </lineage>
</organism>
<dbReference type="Gene3D" id="3.90.330.10">
    <property type="entry name" value="Nitrile hydratase alpha /Thiocyanate hydrolase gamma"/>
    <property type="match status" value="2"/>
</dbReference>
<dbReference type="InterPro" id="IPR036648">
    <property type="entry name" value="CN_Hdrase_a/SCN_Hdrase_g_sf"/>
</dbReference>
<dbReference type="GO" id="GO:0003824">
    <property type="term" value="F:catalytic activity"/>
    <property type="evidence" value="ECO:0007669"/>
    <property type="project" value="InterPro"/>
</dbReference>
<dbReference type="NCBIfam" id="TIGR03793">
    <property type="entry name" value="leader_NHLP"/>
    <property type="match status" value="1"/>
</dbReference>
<dbReference type="GO" id="GO:0046914">
    <property type="term" value="F:transition metal ion binding"/>
    <property type="evidence" value="ECO:0007669"/>
    <property type="project" value="InterPro"/>
</dbReference>
<dbReference type="AlphaFoldDB" id="A0A1B2DIC2"/>
<sequence>MSSENNLRQQIIQKAWEDEAFKKQLLADPRAAIKEAFQVEIPEDVEVTAVEEQTNSYYLVIPVSPADSSQPAVASPPWK</sequence>
<reference evidence="1" key="1">
    <citation type="submission" date="2016-08" db="EMBL/GenBank/DDBJ databases">
        <title>Complete Genome Seqeunce of Paenibacillus sp. BIHB 4019 from tea rhizoplane.</title>
        <authorList>
            <person name="Thakur R."/>
            <person name="Swarnkar M.K."/>
            <person name="Gulati A."/>
        </authorList>
    </citation>
    <scope>NUCLEOTIDE SEQUENCE [LARGE SCALE GENOMIC DNA]</scope>
    <source>
        <strain evidence="1">BIHB4019</strain>
    </source>
</reference>
<dbReference type="SUPFAM" id="SSF56209">
    <property type="entry name" value="Nitrile hydratase alpha chain"/>
    <property type="match status" value="1"/>
</dbReference>
<proteinExistence type="predicted"/>
<dbReference type="InterPro" id="IPR022513">
    <property type="entry name" value="TOMM_pelo"/>
</dbReference>
<gene>
    <name evidence="1" type="ORF">BBD42_14110</name>
</gene>